<sequence>MCGFSGFFTVDEKMVCEHDPYQLLARMGESIYSRGPDDHGEFFDETSNIGFSHRRLSIHDLSPLGHQPMVSNSSRFVIVFNGEIYNFKQIKSELEGYSFKGKSDTEVLLASIEVFGIEETLLKLEGMFAFALWDRQDKELILARDKCGEKPLYYYNTGDSLVFGSQLSPLKFFPTWKGDINRSSINYLLKHKYIPAPHSIYLNTYKLQAGFYMCFKVVDNQIRDRKYKYWSLDSVISANKNSSDVNIDNAVLTLDSLLNESIRNQMLSDVPLGAFLSGGIDSSTVVAIMQRNSLKPIKTFSIGFDVEGYNEAEFAKETAQFLGTEHSELYVSEKDAWSLSPQLYEAYDEPFSDSSQIPTLLVSKMAREDVTVVLSGDGGDEIFSGYERYRFANNLFNKVDSYPRQLKSLYSNLTRALPRGVVEKLVGQVFNRADLVDTIYSADRYFQHNNFIDFYEDVISDVKQPQMFTKIENNESVFNAYLNNESLDSLSNIEKAMYLDFVTYLSDDILAKVDRASMHHSLETRVPFLNKDIINFAWSLPLDFKDNGYEQKHILKLVLERYVPRKLFERPKKGFGVPLSSWLRGPLRDWAESLIGSKETRAKNFFDYSLVDKLWHEHQMLIRDHSARLWSILMFLSWYENTEHSYIERKF</sequence>
<dbReference type="EC" id="6.3.5.4" evidence="3"/>
<dbReference type="NCBIfam" id="TIGR01536">
    <property type="entry name" value="asn_synth_AEB"/>
    <property type="match status" value="1"/>
</dbReference>
<evidence type="ECO:0000256" key="2">
    <source>
        <dbReference type="ARBA" id="ARBA00005752"/>
    </source>
</evidence>
<dbReference type="EMBL" id="JAKIKT010000001">
    <property type="protein sequence ID" value="MCL2913168.1"/>
    <property type="molecule type" value="Genomic_DNA"/>
</dbReference>
<organism evidence="9 10">
    <name type="scientific">Shewanella corallii</name>
    <dbReference type="NCBI Taxonomy" id="560080"/>
    <lineage>
        <taxon>Bacteria</taxon>
        <taxon>Pseudomonadati</taxon>
        <taxon>Pseudomonadota</taxon>
        <taxon>Gammaproteobacteria</taxon>
        <taxon>Alteromonadales</taxon>
        <taxon>Shewanellaceae</taxon>
        <taxon>Shewanella</taxon>
    </lineage>
</organism>
<dbReference type="InterPro" id="IPR029055">
    <property type="entry name" value="Ntn_hydrolases_N"/>
</dbReference>
<dbReference type="RefSeq" id="WP_249247942.1">
    <property type="nucleotide sequence ID" value="NZ_JAKIKT010000001.1"/>
</dbReference>
<comment type="catalytic activity">
    <reaction evidence="7">
        <text>L-aspartate + L-glutamine + ATP + H2O = L-asparagine + L-glutamate + AMP + diphosphate + H(+)</text>
        <dbReference type="Rhea" id="RHEA:12228"/>
        <dbReference type="ChEBI" id="CHEBI:15377"/>
        <dbReference type="ChEBI" id="CHEBI:15378"/>
        <dbReference type="ChEBI" id="CHEBI:29985"/>
        <dbReference type="ChEBI" id="CHEBI:29991"/>
        <dbReference type="ChEBI" id="CHEBI:30616"/>
        <dbReference type="ChEBI" id="CHEBI:33019"/>
        <dbReference type="ChEBI" id="CHEBI:58048"/>
        <dbReference type="ChEBI" id="CHEBI:58359"/>
        <dbReference type="ChEBI" id="CHEBI:456215"/>
        <dbReference type="EC" id="6.3.5.4"/>
    </reaction>
</comment>
<comment type="similarity">
    <text evidence="2">Belongs to the asparagine synthetase family.</text>
</comment>
<dbReference type="InterPro" id="IPR001962">
    <property type="entry name" value="Asn_synthase"/>
</dbReference>
<evidence type="ECO:0000256" key="1">
    <source>
        <dbReference type="ARBA" id="ARBA00005187"/>
    </source>
</evidence>
<dbReference type="SUPFAM" id="SSF56235">
    <property type="entry name" value="N-terminal nucleophile aminohydrolases (Ntn hydrolases)"/>
    <property type="match status" value="1"/>
</dbReference>
<accession>A0ABT0N3Y1</accession>
<evidence type="ECO:0000256" key="7">
    <source>
        <dbReference type="ARBA" id="ARBA00048741"/>
    </source>
</evidence>
<dbReference type="Proteomes" id="UP001202831">
    <property type="component" value="Unassembled WGS sequence"/>
</dbReference>
<reference evidence="9 10" key="1">
    <citation type="submission" date="2022-01" db="EMBL/GenBank/DDBJ databases">
        <title>Whole genome-based taxonomy of the Shewanellaceae.</title>
        <authorList>
            <person name="Martin-Rodriguez A.J."/>
        </authorList>
    </citation>
    <scope>NUCLEOTIDE SEQUENCE [LARGE SCALE GENOMIC DNA]</scope>
    <source>
        <strain evidence="9 10">DSM 21332</strain>
    </source>
</reference>
<dbReference type="PANTHER" id="PTHR43284:SF1">
    <property type="entry name" value="ASPARAGINE SYNTHETASE"/>
    <property type="match status" value="1"/>
</dbReference>
<dbReference type="Gene3D" id="3.60.20.10">
    <property type="entry name" value="Glutamine Phosphoribosylpyrophosphate, subunit 1, domain 1"/>
    <property type="match status" value="1"/>
</dbReference>
<dbReference type="Pfam" id="PF13537">
    <property type="entry name" value="GATase_7"/>
    <property type="match status" value="1"/>
</dbReference>
<keyword evidence="4" id="KW-0547">Nucleotide-binding</keyword>
<gene>
    <name evidence="9" type="primary">asnB</name>
    <name evidence="9" type="ORF">L2725_05135</name>
</gene>
<evidence type="ECO:0000259" key="8">
    <source>
        <dbReference type="PROSITE" id="PS51278"/>
    </source>
</evidence>
<dbReference type="CDD" id="cd00712">
    <property type="entry name" value="AsnB"/>
    <property type="match status" value="1"/>
</dbReference>
<dbReference type="InterPro" id="IPR014729">
    <property type="entry name" value="Rossmann-like_a/b/a_fold"/>
</dbReference>
<keyword evidence="9" id="KW-0436">Ligase</keyword>
<evidence type="ECO:0000313" key="10">
    <source>
        <dbReference type="Proteomes" id="UP001202831"/>
    </source>
</evidence>
<comment type="caution">
    <text evidence="9">The sequence shown here is derived from an EMBL/GenBank/DDBJ whole genome shotgun (WGS) entry which is preliminary data.</text>
</comment>
<dbReference type="InterPro" id="IPR051786">
    <property type="entry name" value="ASN_synthetase/amidase"/>
</dbReference>
<keyword evidence="10" id="KW-1185">Reference proteome</keyword>
<protein>
    <recommendedName>
        <fullName evidence="3">asparagine synthase (glutamine-hydrolyzing)</fullName>
        <ecNumber evidence="3">6.3.5.4</ecNumber>
    </recommendedName>
</protein>
<feature type="domain" description="Glutamine amidotransferase type-2" evidence="8">
    <location>
        <begin position="2"/>
        <end position="218"/>
    </location>
</feature>
<proteinExistence type="inferred from homology"/>
<dbReference type="SUPFAM" id="SSF52402">
    <property type="entry name" value="Adenine nucleotide alpha hydrolases-like"/>
    <property type="match status" value="1"/>
</dbReference>
<keyword evidence="5" id="KW-0067">ATP-binding</keyword>
<evidence type="ECO:0000313" key="9">
    <source>
        <dbReference type="EMBL" id="MCL2913168.1"/>
    </source>
</evidence>
<dbReference type="CDD" id="cd01991">
    <property type="entry name" value="Asn_synthase_B_C"/>
    <property type="match status" value="1"/>
</dbReference>
<evidence type="ECO:0000256" key="5">
    <source>
        <dbReference type="ARBA" id="ARBA00022840"/>
    </source>
</evidence>
<dbReference type="GO" id="GO:0004066">
    <property type="term" value="F:asparagine synthase (glutamine-hydrolyzing) activity"/>
    <property type="evidence" value="ECO:0007669"/>
    <property type="project" value="UniProtKB-EC"/>
</dbReference>
<dbReference type="InterPro" id="IPR017932">
    <property type="entry name" value="GATase_2_dom"/>
</dbReference>
<evidence type="ECO:0000256" key="3">
    <source>
        <dbReference type="ARBA" id="ARBA00012737"/>
    </source>
</evidence>
<evidence type="ECO:0000256" key="6">
    <source>
        <dbReference type="ARBA" id="ARBA00022962"/>
    </source>
</evidence>
<evidence type="ECO:0000256" key="4">
    <source>
        <dbReference type="ARBA" id="ARBA00022741"/>
    </source>
</evidence>
<comment type="pathway">
    <text evidence="1">Amino-acid biosynthesis; L-asparagine biosynthesis; L-asparagine from L-aspartate (L-Gln route): step 1/1.</text>
</comment>
<dbReference type="InterPro" id="IPR033738">
    <property type="entry name" value="AsnB_N"/>
</dbReference>
<keyword evidence="6" id="KW-0315">Glutamine amidotransferase</keyword>
<dbReference type="PANTHER" id="PTHR43284">
    <property type="entry name" value="ASPARAGINE SYNTHETASE (GLUTAMINE-HYDROLYZING)"/>
    <property type="match status" value="1"/>
</dbReference>
<dbReference type="InterPro" id="IPR006426">
    <property type="entry name" value="Asn_synth_AEB"/>
</dbReference>
<dbReference type="PIRSF" id="PIRSF001589">
    <property type="entry name" value="Asn_synthetase_glu-h"/>
    <property type="match status" value="1"/>
</dbReference>
<name>A0ABT0N3Y1_9GAMM</name>
<dbReference type="PROSITE" id="PS51278">
    <property type="entry name" value="GATASE_TYPE_2"/>
    <property type="match status" value="1"/>
</dbReference>
<dbReference type="Pfam" id="PF00733">
    <property type="entry name" value="Asn_synthase"/>
    <property type="match status" value="1"/>
</dbReference>
<dbReference type="Gene3D" id="3.40.50.620">
    <property type="entry name" value="HUPs"/>
    <property type="match status" value="1"/>
</dbReference>